<dbReference type="AlphaFoldDB" id="A0A6J6E190"/>
<protein>
    <submittedName>
        <fullName evidence="1">Unannotated protein</fullName>
    </submittedName>
</protein>
<sequence length="37" mass="3888">MSLLTGPGLNKEISIIKSVKLEGASFPTNSLWPGLST</sequence>
<reference evidence="1" key="1">
    <citation type="submission" date="2020-05" db="EMBL/GenBank/DDBJ databases">
        <authorList>
            <person name="Chiriac C."/>
            <person name="Salcher M."/>
            <person name="Ghai R."/>
            <person name="Kavagutti S V."/>
        </authorList>
    </citation>
    <scope>NUCLEOTIDE SEQUENCE</scope>
</reference>
<proteinExistence type="predicted"/>
<name>A0A6J6E190_9ZZZZ</name>
<dbReference type="EMBL" id="CAEZTK010000041">
    <property type="protein sequence ID" value="CAB4569144.1"/>
    <property type="molecule type" value="Genomic_DNA"/>
</dbReference>
<organism evidence="1">
    <name type="scientific">freshwater metagenome</name>
    <dbReference type="NCBI Taxonomy" id="449393"/>
    <lineage>
        <taxon>unclassified sequences</taxon>
        <taxon>metagenomes</taxon>
        <taxon>ecological metagenomes</taxon>
    </lineage>
</organism>
<accession>A0A6J6E190</accession>
<gene>
    <name evidence="1" type="ORF">UFOPK1643_00669</name>
</gene>
<evidence type="ECO:0000313" key="1">
    <source>
        <dbReference type="EMBL" id="CAB4569144.1"/>
    </source>
</evidence>